<dbReference type="OrthoDB" id="9812495at2"/>
<dbReference type="SMART" id="SM00530">
    <property type="entry name" value="HTH_XRE"/>
    <property type="match status" value="1"/>
</dbReference>
<proteinExistence type="predicted"/>
<comment type="caution">
    <text evidence="4">The sequence shown here is derived from an EMBL/GenBank/DDBJ whole genome shotgun (WGS) entry which is preliminary data.</text>
</comment>
<keyword evidence="2" id="KW-0812">Transmembrane</keyword>
<keyword evidence="5" id="KW-1185">Reference proteome</keyword>
<evidence type="ECO:0000313" key="4">
    <source>
        <dbReference type="EMBL" id="KRM05782.1"/>
    </source>
</evidence>
<dbReference type="Pfam" id="PF01381">
    <property type="entry name" value="HTH_3"/>
    <property type="match status" value="1"/>
</dbReference>
<evidence type="ECO:0000256" key="2">
    <source>
        <dbReference type="SAM" id="Phobius"/>
    </source>
</evidence>
<reference evidence="4 5" key="1">
    <citation type="journal article" date="2015" name="Genome Announc.">
        <title>Expanding the biotechnology potential of lactobacilli through comparative genomics of 213 strains and associated genera.</title>
        <authorList>
            <person name="Sun Z."/>
            <person name="Harris H.M."/>
            <person name="McCann A."/>
            <person name="Guo C."/>
            <person name="Argimon S."/>
            <person name="Zhang W."/>
            <person name="Yang X."/>
            <person name="Jeffery I.B."/>
            <person name="Cooney J.C."/>
            <person name="Kagawa T.F."/>
            <person name="Liu W."/>
            <person name="Song Y."/>
            <person name="Salvetti E."/>
            <person name="Wrobel A."/>
            <person name="Rasinkangas P."/>
            <person name="Parkhill J."/>
            <person name="Rea M.C."/>
            <person name="O'Sullivan O."/>
            <person name="Ritari J."/>
            <person name="Douillard F.P."/>
            <person name="Paul Ross R."/>
            <person name="Yang R."/>
            <person name="Briner A.E."/>
            <person name="Felis G.E."/>
            <person name="de Vos W.M."/>
            <person name="Barrangou R."/>
            <person name="Klaenhammer T.R."/>
            <person name="Caufield P.W."/>
            <person name="Cui Y."/>
            <person name="Zhang H."/>
            <person name="O'Toole P.W."/>
        </authorList>
    </citation>
    <scope>NUCLEOTIDE SEQUENCE [LARGE SCALE GENOMIC DNA]</scope>
    <source>
        <strain evidence="4 5">DSM 18630</strain>
    </source>
</reference>
<protein>
    <recommendedName>
        <fullName evidence="3">HTH cro/C1-type domain-containing protein</fullName>
    </recommendedName>
</protein>
<dbReference type="CDD" id="cd00093">
    <property type="entry name" value="HTH_XRE"/>
    <property type="match status" value="1"/>
</dbReference>
<dbReference type="SUPFAM" id="SSF47413">
    <property type="entry name" value="lambda repressor-like DNA-binding domains"/>
    <property type="match status" value="1"/>
</dbReference>
<evidence type="ECO:0000256" key="1">
    <source>
        <dbReference type="ARBA" id="ARBA00023125"/>
    </source>
</evidence>
<gene>
    <name evidence="4" type="ORF">FC89_GL001493</name>
</gene>
<name>A0A0R1VSY3_9LACO</name>
<evidence type="ECO:0000259" key="3">
    <source>
        <dbReference type="PROSITE" id="PS50943"/>
    </source>
</evidence>
<dbReference type="PANTHER" id="PTHR46558">
    <property type="entry name" value="TRACRIPTIONAL REGULATORY PROTEIN-RELATED-RELATED"/>
    <property type="match status" value="1"/>
</dbReference>
<keyword evidence="2" id="KW-1133">Transmembrane helix</keyword>
<dbReference type="PATRIC" id="fig|1423750.3.peg.1532"/>
<dbReference type="AlphaFoldDB" id="A0A0R1VSY3"/>
<dbReference type="Proteomes" id="UP000051451">
    <property type="component" value="Unassembled WGS sequence"/>
</dbReference>
<feature type="transmembrane region" description="Helical" evidence="2">
    <location>
        <begin position="92"/>
        <end position="112"/>
    </location>
</feature>
<feature type="transmembrane region" description="Helical" evidence="2">
    <location>
        <begin position="124"/>
        <end position="145"/>
    </location>
</feature>
<dbReference type="STRING" id="1423750.FC89_GL001493"/>
<dbReference type="EMBL" id="AZGB01000018">
    <property type="protein sequence ID" value="KRM05782.1"/>
    <property type="molecule type" value="Genomic_DNA"/>
</dbReference>
<dbReference type="GO" id="GO:0003677">
    <property type="term" value="F:DNA binding"/>
    <property type="evidence" value="ECO:0007669"/>
    <property type="project" value="UniProtKB-KW"/>
</dbReference>
<feature type="domain" description="HTH cro/C1-type" evidence="3">
    <location>
        <begin position="6"/>
        <end position="59"/>
    </location>
</feature>
<organism evidence="4 5">
    <name type="scientific">Liquorilactobacillus ghanensis DSM 18630</name>
    <dbReference type="NCBI Taxonomy" id="1423750"/>
    <lineage>
        <taxon>Bacteria</taxon>
        <taxon>Bacillati</taxon>
        <taxon>Bacillota</taxon>
        <taxon>Bacilli</taxon>
        <taxon>Lactobacillales</taxon>
        <taxon>Lactobacillaceae</taxon>
        <taxon>Liquorilactobacillus</taxon>
    </lineage>
</organism>
<keyword evidence="1" id="KW-0238">DNA-binding</keyword>
<dbReference type="RefSeq" id="WP_057872210.1">
    <property type="nucleotide sequence ID" value="NZ_AZGB01000018.1"/>
</dbReference>
<sequence>MNKSLVAKIRRKQGLTQEQLADKCNLSVRTIQRLEVGKDTSIKTLNIVANAFNVPISDLFEQIDEKEKREDIMNITNEQIQQSRNRENVQSLFKRLTIFTFIILMLVLGNFIEQQNGFSQTLETVVWGLGWIIGFTVIKFVRNIWLEPYLDRKYPLTKGMDVMKLKK</sequence>
<evidence type="ECO:0000313" key="5">
    <source>
        <dbReference type="Proteomes" id="UP000051451"/>
    </source>
</evidence>
<dbReference type="GeneID" id="98319494"/>
<dbReference type="Gene3D" id="1.10.260.40">
    <property type="entry name" value="lambda repressor-like DNA-binding domains"/>
    <property type="match status" value="1"/>
</dbReference>
<dbReference type="PANTHER" id="PTHR46558:SF11">
    <property type="entry name" value="HTH-TYPE TRANSCRIPTIONAL REGULATOR XRE"/>
    <property type="match status" value="1"/>
</dbReference>
<dbReference type="InterPro" id="IPR001387">
    <property type="entry name" value="Cro/C1-type_HTH"/>
</dbReference>
<dbReference type="PROSITE" id="PS50943">
    <property type="entry name" value="HTH_CROC1"/>
    <property type="match status" value="1"/>
</dbReference>
<keyword evidence="2" id="KW-0472">Membrane</keyword>
<dbReference type="InterPro" id="IPR010982">
    <property type="entry name" value="Lambda_DNA-bd_dom_sf"/>
</dbReference>
<accession>A0A0R1VSY3</accession>